<name>A0A426X8D1_ENSVE</name>
<accession>A0A426X8D1</accession>
<dbReference type="AlphaFoldDB" id="A0A426X8D1"/>
<proteinExistence type="predicted"/>
<dbReference type="EMBL" id="AMZH03024664">
    <property type="protein sequence ID" value="RRT35690.1"/>
    <property type="molecule type" value="Genomic_DNA"/>
</dbReference>
<evidence type="ECO:0000313" key="1">
    <source>
        <dbReference type="EMBL" id="RRT35690.1"/>
    </source>
</evidence>
<dbReference type="Proteomes" id="UP000287651">
    <property type="component" value="Unassembled WGS sequence"/>
</dbReference>
<gene>
    <name evidence="1" type="ORF">B296_00049849</name>
</gene>
<protein>
    <submittedName>
        <fullName evidence="1">Uncharacterized protein</fullName>
    </submittedName>
</protein>
<comment type="caution">
    <text evidence="1">The sequence shown here is derived from an EMBL/GenBank/DDBJ whole genome shotgun (WGS) entry which is preliminary data.</text>
</comment>
<reference evidence="1 2" key="1">
    <citation type="journal article" date="2014" name="Agronomy (Basel)">
        <title>A Draft Genome Sequence for Ensete ventricosum, the Drought-Tolerant Tree Against Hunger.</title>
        <authorList>
            <person name="Harrison J."/>
            <person name="Moore K.A."/>
            <person name="Paszkiewicz K."/>
            <person name="Jones T."/>
            <person name="Grant M."/>
            <person name="Ambacheew D."/>
            <person name="Muzemil S."/>
            <person name="Studholme D.J."/>
        </authorList>
    </citation>
    <scope>NUCLEOTIDE SEQUENCE [LARGE SCALE GENOMIC DNA]</scope>
</reference>
<organism evidence="1 2">
    <name type="scientific">Ensete ventricosum</name>
    <name type="common">Abyssinian banana</name>
    <name type="synonym">Musa ensete</name>
    <dbReference type="NCBI Taxonomy" id="4639"/>
    <lineage>
        <taxon>Eukaryota</taxon>
        <taxon>Viridiplantae</taxon>
        <taxon>Streptophyta</taxon>
        <taxon>Embryophyta</taxon>
        <taxon>Tracheophyta</taxon>
        <taxon>Spermatophyta</taxon>
        <taxon>Magnoliopsida</taxon>
        <taxon>Liliopsida</taxon>
        <taxon>Zingiberales</taxon>
        <taxon>Musaceae</taxon>
        <taxon>Ensete</taxon>
    </lineage>
</organism>
<evidence type="ECO:0000313" key="2">
    <source>
        <dbReference type="Proteomes" id="UP000287651"/>
    </source>
</evidence>
<sequence length="194" mass="21241">MILWRRQRFLVQCNRNRATSASFTIVAIPPLPTIKVPSLPAPSPLIGNDPNTISSPHCCPMIASHRHVRVPPTPCFLDVVTRVGAGRSLFHILYRWPHIATASATPNTNAFVVAFFSTCTSSVVAPLLLVRLLVVVHPRPQHLYSPAGSATALLLLRGTLVVRPSLARDRMALPQRLRPLCMRPLLIAASIETS</sequence>